<comment type="caution">
    <text evidence="9">The sequence shown here is derived from an EMBL/GenBank/DDBJ whole genome shotgun (WGS) entry which is preliminary data.</text>
</comment>
<evidence type="ECO:0000256" key="6">
    <source>
        <dbReference type="ARBA" id="ARBA00022989"/>
    </source>
</evidence>
<keyword evidence="7 8" id="KW-0472">Membrane</keyword>
<accession>A0A1F5NP15</accession>
<evidence type="ECO:0000256" key="1">
    <source>
        <dbReference type="ARBA" id="ARBA00004651"/>
    </source>
</evidence>
<protein>
    <recommendedName>
        <fullName evidence="11">Magnesium transport protein CorA</fullName>
    </recommendedName>
</protein>
<evidence type="ECO:0008006" key="11">
    <source>
        <dbReference type="Google" id="ProtNLM"/>
    </source>
</evidence>
<feature type="transmembrane region" description="Helical" evidence="8">
    <location>
        <begin position="248"/>
        <end position="268"/>
    </location>
</feature>
<evidence type="ECO:0000256" key="5">
    <source>
        <dbReference type="ARBA" id="ARBA00022692"/>
    </source>
</evidence>
<organism evidence="9 10">
    <name type="scientific">Candidatus Doudnabacteria bacterium RIFCSPHIGHO2_01_FULL_46_14</name>
    <dbReference type="NCBI Taxonomy" id="1817824"/>
    <lineage>
        <taxon>Bacteria</taxon>
        <taxon>Candidatus Doudnaibacteriota</taxon>
    </lineage>
</organism>
<dbReference type="Pfam" id="PF01544">
    <property type="entry name" value="CorA"/>
    <property type="match status" value="1"/>
</dbReference>
<dbReference type="GO" id="GO:0000287">
    <property type="term" value="F:magnesium ion binding"/>
    <property type="evidence" value="ECO:0007669"/>
    <property type="project" value="TreeGrafter"/>
</dbReference>
<keyword evidence="3" id="KW-0813">Transport</keyword>
<dbReference type="Gene3D" id="1.20.58.340">
    <property type="entry name" value="Magnesium transport protein CorA, transmembrane region"/>
    <property type="match status" value="2"/>
</dbReference>
<proteinExistence type="inferred from homology"/>
<reference evidence="9 10" key="1">
    <citation type="journal article" date="2016" name="Nat. Commun.">
        <title>Thousands of microbial genomes shed light on interconnected biogeochemical processes in an aquifer system.</title>
        <authorList>
            <person name="Anantharaman K."/>
            <person name="Brown C.T."/>
            <person name="Hug L.A."/>
            <person name="Sharon I."/>
            <person name="Castelle C.J."/>
            <person name="Probst A.J."/>
            <person name="Thomas B.C."/>
            <person name="Singh A."/>
            <person name="Wilkins M.J."/>
            <person name="Karaoz U."/>
            <person name="Brodie E.L."/>
            <person name="Williams K.H."/>
            <person name="Hubbard S.S."/>
            <person name="Banfield J.F."/>
        </authorList>
    </citation>
    <scope>NUCLEOTIDE SEQUENCE [LARGE SCALE GENOMIC DNA]</scope>
</reference>
<evidence type="ECO:0000256" key="4">
    <source>
        <dbReference type="ARBA" id="ARBA00022475"/>
    </source>
</evidence>
<dbReference type="CDD" id="cd12822">
    <property type="entry name" value="TmCorA-like"/>
    <property type="match status" value="1"/>
</dbReference>
<dbReference type="GO" id="GO:0050897">
    <property type="term" value="F:cobalt ion binding"/>
    <property type="evidence" value="ECO:0007669"/>
    <property type="project" value="TreeGrafter"/>
</dbReference>
<keyword evidence="4" id="KW-1003">Cell membrane</keyword>
<dbReference type="SUPFAM" id="SSF144083">
    <property type="entry name" value="Magnesium transport protein CorA, transmembrane region"/>
    <property type="match status" value="1"/>
</dbReference>
<dbReference type="STRING" id="1817824.A2751_05345"/>
<dbReference type="GO" id="GO:0015087">
    <property type="term" value="F:cobalt ion transmembrane transporter activity"/>
    <property type="evidence" value="ECO:0007669"/>
    <property type="project" value="TreeGrafter"/>
</dbReference>
<evidence type="ECO:0000313" key="9">
    <source>
        <dbReference type="EMBL" id="OGE79427.1"/>
    </source>
</evidence>
<dbReference type="AlphaFoldDB" id="A0A1F5NP15"/>
<evidence type="ECO:0000256" key="8">
    <source>
        <dbReference type="SAM" id="Phobius"/>
    </source>
</evidence>
<dbReference type="InterPro" id="IPR045863">
    <property type="entry name" value="CorA_TM1_TM2"/>
</dbReference>
<dbReference type="Gene3D" id="3.30.460.20">
    <property type="entry name" value="CorA soluble domain-like"/>
    <property type="match status" value="1"/>
</dbReference>
<evidence type="ECO:0000256" key="2">
    <source>
        <dbReference type="ARBA" id="ARBA00009765"/>
    </source>
</evidence>
<evidence type="ECO:0000256" key="3">
    <source>
        <dbReference type="ARBA" id="ARBA00022448"/>
    </source>
</evidence>
<name>A0A1F5NP15_9BACT</name>
<gene>
    <name evidence="9" type="ORF">A2751_05345</name>
</gene>
<dbReference type="InterPro" id="IPR045861">
    <property type="entry name" value="CorA_cytoplasmic_dom"/>
</dbReference>
<comment type="similarity">
    <text evidence="2">Belongs to the CorA metal ion transporter (MIT) (TC 1.A.35) family.</text>
</comment>
<sequence length="306" mass="36197">MKLQEISYNGYRWINIIEPDQEMVLYLSENFKYHPLDLEDVLSKVTYPKIDAYQNYLFIILQFPIYEAVRRIYKRAELSIFFGQDYLITINNSQLTALQNFFETCRIDELARQKFMRHGVGMLLWEILDSHMDYVFPIINQKNDLIFQLEEEIFENPELKDMIQEIMILKRNTINLRRILSPQRAVFVDLGNKHPKLISEDLRVYFDDLVDKQDKILSQLETAMAYVNVLEDANESLITRSTNRVLKLLAIFSVAPFPLQLILNYYGMNIALPFQNHPHILGYINAALFVMGGLMIAIIWRKRWLS</sequence>
<keyword evidence="5 8" id="KW-0812">Transmembrane</keyword>
<comment type="subcellular location">
    <subcellularLocation>
        <location evidence="1">Cell membrane</location>
        <topology evidence="1">Multi-pass membrane protein</topology>
    </subcellularLocation>
</comment>
<dbReference type="SUPFAM" id="SSF143865">
    <property type="entry name" value="CorA soluble domain-like"/>
    <property type="match status" value="1"/>
</dbReference>
<dbReference type="Proteomes" id="UP000176864">
    <property type="component" value="Unassembled WGS sequence"/>
</dbReference>
<dbReference type="PANTHER" id="PTHR46494:SF1">
    <property type="entry name" value="CORA FAMILY METAL ION TRANSPORTER (EUROFUNG)"/>
    <property type="match status" value="1"/>
</dbReference>
<feature type="transmembrane region" description="Helical" evidence="8">
    <location>
        <begin position="280"/>
        <end position="300"/>
    </location>
</feature>
<dbReference type="EMBL" id="MFEK01000003">
    <property type="protein sequence ID" value="OGE79427.1"/>
    <property type="molecule type" value="Genomic_DNA"/>
</dbReference>
<evidence type="ECO:0000313" key="10">
    <source>
        <dbReference type="Proteomes" id="UP000176864"/>
    </source>
</evidence>
<evidence type="ECO:0000256" key="7">
    <source>
        <dbReference type="ARBA" id="ARBA00023136"/>
    </source>
</evidence>
<dbReference type="GO" id="GO:0015095">
    <property type="term" value="F:magnesium ion transmembrane transporter activity"/>
    <property type="evidence" value="ECO:0007669"/>
    <property type="project" value="TreeGrafter"/>
</dbReference>
<dbReference type="GO" id="GO:0005886">
    <property type="term" value="C:plasma membrane"/>
    <property type="evidence" value="ECO:0007669"/>
    <property type="project" value="UniProtKB-SubCell"/>
</dbReference>
<dbReference type="InterPro" id="IPR002523">
    <property type="entry name" value="MgTranspt_CorA/ZnTranspt_ZntB"/>
</dbReference>
<keyword evidence="6 8" id="KW-1133">Transmembrane helix</keyword>
<dbReference type="PANTHER" id="PTHR46494">
    <property type="entry name" value="CORA FAMILY METAL ION TRANSPORTER (EUROFUNG)"/>
    <property type="match status" value="1"/>
</dbReference>